<evidence type="ECO:0000256" key="6">
    <source>
        <dbReference type="ARBA" id="ARBA00022741"/>
    </source>
</evidence>
<evidence type="ECO:0000256" key="8">
    <source>
        <dbReference type="ARBA" id="ARBA00022989"/>
    </source>
</evidence>
<feature type="transmembrane region" description="Helical" evidence="11">
    <location>
        <begin position="1486"/>
        <end position="1505"/>
    </location>
</feature>
<dbReference type="InterPro" id="IPR003439">
    <property type="entry name" value="ABC_transporter-like_ATP-bd"/>
</dbReference>
<name>A0AAV7EN06_ARIFI</name>
<dbReference type="CDD" id="cd03233">
    <property type="entry name" value="ABCG_PDR_domain1"/>
    <property type="match status" value="1"/>
</dbReference>
<feature type="transmembrane region" description="Helical" evidence="11">
    <location>
        <begin position="679"/>
        <end position="699"/>
    </location>
</feature>
<dbReference type="InterPro" id="IPR034001">
    <property type="entry name" value="ABCG_PDR_1"/>
</dbReference>
<feature type="transmembrane region" description="Helical" evidence="11">
    <location>
        <begin position="1567"/>
        <end position="1589"/>
    </location>
</feature>
<sequence>MVGINDPGPSNWRRDDGGGSGMSVPCASPENLIRANRRLDSFGNLGPNRLRELVQRLGAKFRDRSWISPLRPFARSLAQIGEEWGVETEFHFSDLLSLSSFKMESIEKVWDSGRRASRNLSRSISRNMRESNWGVEDVFMRSSRSRRSGRGLDDDEEALRWAALEKLPTYDRLRTSILKSYVESETSKDQLVHKEVDVRKLNVDERQEFIERIFRVAEEDNEKFLRKFRNRIDKVGIQLPTVEVRFEHLSIEANCYVGTRALPTLINSARNLAESTLSLLGIRLARRTKLTILKDVSGIIKPSRMTLLLGPPGSGKTTLLLALAGKLDPDLKVQGEITYNGHRLDEFVPQKTAAYISQNDVHIGEMTVKETLDFSARCQGVGSRYELLTELARREKDAGIFPEAEVDLFMKATAMEGVKNSLQTDYTLRILGLDICKDTIVGNDMMRGISGGQKKRVTTGEMIVGPTKTLFMDEISTGLDSSTTYQIVKCLQQIVHLTEATIFMSLLQPAPETFELFDDLVLLSEGVVVYQGPREHVVEFFESCGFVCPERKGTADFLQEVTSKKDQEQYWADKSKPYRYIPVSEFAARFKRFHVGMRLGEELSVPYDKSKSHKAALVFSKHAVPTMDLLRATFAKEWLLIKRNSFVYVFKTIQMVITAVIASTVFLRTTLHTRTEGDGALYVGILMFAMILNMFNGFAELSFTITRLPVFYKQRDLLFYPAWVFTLPNFLLKIPISLIEGVVWVGITYYSVGLTPEPSRFFKHLLVIILIQQMAAGLFRLIAGVCRTMIIANTGGSLTLLIVFMLGGFILPRGDIPSWWIWGYWASPLSYAYNALAVNEMLAPRWMNKMSSDGVTKLGVRVLESFSVFAHDYWFWIGTAVLCGFIVLLNILFTLALMYLNPLGKPQAVISEEMADQLEGNSDKSTDQTITGKSRSSRSSSSRSLSSRDRNNDREMAIRRMSSRANGNLTRNESGLEAATGVAPKRGMVLPFIPLAMSFDEVNYFVDMPPEMKEQGITEERLQLLKGITGAFRPGVLTALMGVSGAGKTTLMDVLAGRKTGGYIEGDVRISGFPKVQETFARISGYCEQTDIHSPQLTVRESVIYSAFLRLPKEVNDEDKMIFVDEVMELVELDNLKDAIVGLPGVTGLSTEQRKRLTIAVELVANPSIIFMDEPTSGLDARAAAIVMRTVRNTVDTGRTVVCTIHQPSIDIFEAFDELLLMKRGGQVIYSGPLGRNSHKIIEYFEAIPGVPKIKEMYNPATWMLEVSSIAAEVRLGMDFAEYYMSSPLYQRNKALVKELSTPPPGAKDLYFPTTYSQPLVGQFKSCFWKQWLTYWRSPDYNLVRYFFTLVCALMLGTIFWKVGEKRENANDLTIIIGAMYSSVLFVGINNCSTVQPVVAVERTVFYRERAAGMYSALPYALAQVFMEIPYVLIQTIYYTLVVYAMVSFTWTAPKFFWFFFITFFTFLFFTYYGMMTVSITPNHQIAAILAAAFFSLFNLFSGFFIPRPKIPKWWVWYYWICPVAWTVYGLIVSQYSDVEAFIKVPGEKDQQIKHYVTEHYGYRSDFMGPVAAVLVGFTVFFAFMYAYCIRVLNFQNR</sequence>
<feature type="domain" description="ABC transporter" evidence="12">
    <location>
        <begin position="997"/>
        <end position="1250"/>
    </location>
</feature>
<dbReference type="Pfam" id="PF19055">
    <property type="entry name" value="ABC2_membrane_7"/>
    <property type="match status" value="1"/>
</dbReference>
<dbReference type="GO" id="GO:0016020">
    <property type="term" value="C:membrane"/>
    <property type="evidence" value="ECO:0007669"/>
    <property type="project" value="UniProtKB-SubCell"/>
</dbReference>
<reference evidence="13 14" key="1">
    <citation type="submission" date="2021-07" db="EMBL/GenBank/DDBJ databases">
        <title>The Aristolochia fimbriata genome: insights into angiosperm evolution, floral development and chemical biosynthesis.</title>
        <authorList>
            <person name="Jiao Y."/>
        </authorList>
    </citation>
    <scope>NUCLEOTIDE SEQUENCE [LARGE SCALE GENOMIC DNA]</scope>
    <source>
        <strain evidence="13">IBCAS-2021</strain>
        <tissue evidence="13">Leaf</tissue>
    </source>
</reference>
<dbReference type="FunFam" id="3.40.50.300:FF:000179">
    <property type="entry name" value="ABC transporter G family member 34"/>
    <property type="match status" value="1"/>
</dbReference>
<feature type="transmembrane region" description="Helical" evidence="11">
    <location>
        <begin position="819"/>
        <end position="838"/>
    </location>
</feature>
<keyword evidence="3" id="KW-0813">Transport</keyword>
<comment type="similarity">
    <text evidence="2">Belongs to the ABC transporter superfamily. ABCG family. PDR (TC 3.A.1.205) subfamily.</text>
</comment>
<dbReference type="InterPro" id="IPR013581">
    <property type="entry name" value="PDR_assoc"/>
</dbReference>
<dbReference type="EMBL" id="JAINDJ010000004">
    <property type="protein sequence ID" value="KAG9449117.1"/>
    <property type="molecule type" value="Genomic_DNA"/>
</dbReference>
<keyword evidence="6" id="KW-0547">Nucleotide-binding</keyword>
<dbReference type="Pfam" id="PF08370">
    <property type="entry name" value="PDR_assoc"/>
    <property type="match status" value="1"/>
</dbReference>
<dbReference type="GO" id="GO:0140359">
    <property type="term" value="F:ABC-type transporter activity"/>
    <property type="evidence" value="ECO:0007669"/>
    <property type="project" value="InterPro"/>
</dbReference>
<evidence type="ECO:0000256" key="7">
    <source>
        <dbReference type="ARBA" id="ARBA00022840"/>
    </source>
</evidence>
<evidence type="ECO:0000256" key="10">
    <source>
        <dbReference type="SAM" id="MobiDB-lite"/>
    </source>
</evidence>
<evidence type="ECO:0000313" key="13">
    <source>
        <dbReference type="EMBL" id="KAG9449117.1"/>
    </source>
</evidence>
<feature type="transmembrane region" description="Helical" evidence="11">
    <location>
        <begin position="1373"/>
        <end position="1393"/>
    </location>
</feature>
<evidence type="ECO:0000256" key="4">
    <source>
        <dbReference type="ARBA" id="ARBA00022692"/>
    </source>
</evidence>
<evidence type="ECO:0000313" key="14">
    <source>
        <dbReference type="Proteomes" id="UP000825729"/>
    </source>
</evidence>
<organism evidence="13 14">
    <name type="scientific">Aristolochia fimbriata</name>
    <name type="common">White veined hardy Dutchman's pipe vine</name>
    <dbReference type="NCBI Taxonomy" id="158543"/>
    <lineage>
        <taxon>Eukaryota</taxon>
        <taxon>Viridiplantae</taxon>
        <taxon>Streptophyta</taxon>
        <taxon>Embryophyta</taxon>
        <taxon>Tracheophyta</taxon>
        <taxon>Spermatophyta</taxon>
        <taxon>Magnoliopsida</taxon>
        <taxon>Magnoliidae</taxon>
        <taxon>Piperales</taxon>
        <taxon>Aristolochiaceae</taxon>
        <taxon>Aristolochia</taxon>
    </lineage>
</organism>
<keyword evidence="8 11" id="KW-1133">Transmembrane helix</keyword>
<feature type="transmembrane region" description="Helical" evidence="11">
    <location>
        <begin position="1343"/>
        <end position="1361"/>
    </location>
</feature>
<keyword evidence="9 11" id="KW-0472">Membrane</keyword>
<feature type="domain" description="ABC transporter" evidence="12">
    <location>
        <begin position="277"/>
        <end position="550"/>
    </location>
</feature>
<feature type="region of interest" description="Disordered" evidence="10">
    <location>
        <begin position="1"/>
        <end position="27"/>
    </location>
</feature>
<comment type="caution">
    <text evidence="13">The sequence shown here is derived from an EMBL/GenBank/DDBJ whole genome shotgun (WGS) entry which is preliminary data.</text>
</comment>
<feature type="compositionally biased region" description="Basic and acidic residues" evidence="10">
    <location>
        <begin position="946"/>
        <end position="958"/>
    </location>
</feature>
<dbReference type="PANTHER" id="PTHR48040:SF53">
    <property type="entry name" value="ABC TRANSPORTER G FAMILY MEMBER 35-LIKE"/>
    <property type="match status" value="1"/>
</dbReference>
<dbReference type="Pfam" id="PF01061">
    <property type="entry name" value="ABC2_membrane"/>
    <property type="match status" value="2"/>
</dbReference>
<evidence type="ECO:0000256" key="2">
    <source>
        <dbReference type="ARBA" id="ARBA00006012"/>
    </source>
</evidence>
<evidence type="ECO:0000259" key="12">
    <source>
        <dbReference type="PROSITE" id="PS50893"/>
    </source>
</evidence>
<dbReference type="InterPro" id="IPR003593">
    <property type="entry name" value="AAA+_ATPase"/>
</dbReference>
<keyword evidence="4 11" id="KW-0812">Transmembrane</keyword>
<protein>
    <recommendedName>
        <fullName evidence="12">ABC transporter domain-containing protein</fullName>
    </recommendedName>
</protein>
<evidence type="ECO:0000256" key="3">
    <source>
        <dbReference type="ARBA" id="ARBA00022448"/>
    </source>
</evidence>
<dbReference type="FunFam" id="3.40.50.300:FF:000059">
    <property type="entry name" value="ABC transporter G family member 40"/>
    <property type="match status" value="1"/>
</dbReference>
<dbReference type="InterPro" id="IPR013525">
    <property type="entry name" value="ABC2_TM"/>
</dbReference>
<feature type="transmembrane region" description="Helical" evidence="11">
    <location>
        <begin position="1429"/>
        <end position="1449"/>
    </location>
</feature>
<dbReference type="InterPro" id="IPR043926">
    <property type="entry name" value="ABCG_dom"/>
</dbReference>
<feature type="region of interest" description="Disordered" evidence="10">
    <location>
        <begin position="918"/>
        <end position="970"/>
    </location>
</feature>
<gene>
    <name evidence="13" type="ORF">H6P81_009082</name>
</gene>
<accession>A0AAV7EN06</accession>
<feature type="transmembrane region" description="Helical" evidence="11">
    <location>
        <begin position="646"/>
        <end position="667"/>
    </location>
</feature>
<dbReference type="GO" id="GO:0005524">
    <property type="term" value="F:ATP binding"/>
    <property type="evidence" value="ECO:0007669"/>
    <property type="project" value="UniProtKB-KW"/>
</dbReference>
<evidence type="ECO:0000256" key="9">
    <source>
        <dbReference type="ARBA" id="ARBA00023136"/>
    </source>
</evidence>
<keyword evidence="7" id="KW-0067">ATP-binding</keyword>
<feature type="transmembrane region" description="Helical" evidence="11">
    <location>
        <begin position="873"/>
        <end position="900"/>
    </location>
</feature>
<dbReference type="PROSITE" id="PS50893">
    <property type="entry name" value="ABC_TRANSPORTER_2"/>
    <property type="match status" value="2"/>
</dbReference>
<dbReference type="InterPro" id="IPR027417">
    <property type="entry name" value="P-loop_NTPase"/>
</dbReference>
<dbReference type="InterPro" id="IPR034003">
    <property type="entry name" value="ABCG_PDR_2"/>
</dbReference>
<dbReference type="SUPFAM" id="SSF52540">
    <property type="entry name" value="P-loop containing nucleoside triphosphate hydrolases"/>
    <property type="match status" value="2"/>
</dbReference>
<comment type="subcellular location">
    <subcellularLocation>
        <location evidence="1">Membrane</location>
        <topology evidence="1">Multi-pass membrane protein</topology>
    </subcellularLocation>
</comment>
<dbReference type="InterPro" id="IPR029481">
    <property type="entry name" value="ABC_trans_N"/>
</dbReference>
<dbReference type="Gene3D" id="3.40.50.300">
    <property type="entry name" value="P-loop containing nucleotide triphosphate hydrolases"/>
    <property type="match status" value="2"/>
</dbReference>
<proteinExistence type="inferred from homology"/>
<dbReference type="Pfam" id="PF00005">
    <property type="entry name" value="ABC_tran"/>
    <property type="match status" value="2"/>
</dbReference>
<feature type="transmembrane region" description="Helical" evidence="11">
    <location>
        <begin position="1456"/>
        <end position="1474"/>
    </location>
</feature>
<feature type="transmembrane region" description="Helical" evidence="11">
    <location>
        <begin position="789"/>
        <end position="812"/>
    </location>
</feature>
<dbReference type="PANTHER" id="PTHR48040">
    <property type="entry name" value="PLEIOTROPIC DRUG RESISTANCE PROTEIN 1-LIKE ISOFORM X1"/>
    <property type="match status" value="1"/>
</dbReference>
<keyword evidence="5" id="KW-0677">Repeat</keyword>
<feature type="transmembrane region" description="Helical" evidence="11">
    <location>
        <begin position="1517"/>
        <end position="1536"/>
    </location>
</feature>
<keyword evidence="14" id="KW-1185">Reference proteome</keyword>
<dbReference type="GO" id="GO:0016887">
    <property type="term" value="F:ATP hydrolysis activity"/>
    <property type="evidence" value="ECO:0007669"/>
    <property type="project" value="InterPro"/>
</dbReference>
<evidence type="ECO:0000256" key="5">
    <source>
        <dbReference type="ARBA" id="ARBA00022737"/>
    </source>
</evidence>
<evidence type="ECO:0000256" key="1">
    <source>
        <dbReference type="ARBA" id="ARBA00004141"/>
    </source>
</evidence>
<dbReference type="Proteomes" id="UP000825729">
    <property type="component" value="Unassembled WGS sequence"/>
</dbReference>
<dbReference type="Pfam" id="PF14510">
    <property type="entry name" value="ABC_trans_N"/>
    <property type="match status" value="1"/>
</dbReference>
<dbReference type="CDD" id="cd03232">
    <property type="entry name" value="ABCG_PDR_domain2"/>
    <property type="match status" value="1"/>
</dbReference>
<dbReference type="SMART" id="SM00382">
    <property type="entry name" value="AAA"/>
    <property type="match status" value="2"/>
</dbReference>
<evidence type="ECO:0000256" key="11">
    <source>
        <dbReference type="SAM" id="Phobius"/>
    </source>
</evidence>